<sequence>MAATTENSQILCSIFVCQPRWRAEDFAEPIVTVLRQLNEIEIFTILLATAGHVYFLTKASIVSVLLATVLWSAYVKSSGEWYANRILMGIFNAPVKTLVEILVTDLSFTHERGVYMSVYTWTSFNGAFLAPIAGGYTAQSIGWQWIQCIGTIIGVATTVLMFFCFEESMFFRKTTSVEFLQSEAGKALDEESPPDHLPVGEQKTLDNTKNPALDNITTGDSTPISQPNHSGKRYLLTVRL</sequence>
<dbReference type="InterPro" id="IPR011701">
    <property type="entry name" value="MFS"/>
</dbReference>
<dbReference type="Proteomes" id="UP001610334">
    <property type="component" value="Unassembled WGS sequence"/>
</dbReference>
<feature type="transmembrane region" description="Helical" evidence="6">
    <location>
        <begin position="118"/>
        <end position="138"/>
    </location>
</feature>
<feature type="compositionally biased region" description="Polar residues" evidence="5">
    <location>
        <begin position="205"/>
        <end position="229"/>
    </location>
</feature>
<evidence type="ECO:0000256" key="1">
    <source>
        <dbReference type="ARBA" id="ARBA00004141"/>
    </source>
</evidence>
<feature type="transmembrane region" description="Helical" evidence="6">
    <location>
        <begin position="53"/>
        <end position="74"/>
    </location>
</feature>
<keyword evidence="2 6" id="KW-0812">Transmembrane</keyword>
<organism evidence="8 9">
    <name type="scientific">Aspergillus granulosus</name>
    <dbReference type="NCBI Taxonomy" id="176169"/>
    <lineage>
        <taxon>Eukaryota</taxon>
        <taxon>Fungi</taxon>
        <taxon>Dikarya</taxon>
        <taxon>Ascomycota</taxon>
        <taxon>Pezizomycotina</taxon>
        <taxon>Eurotiomycetes</taxon>
        <taxon>Eurotiomycetidae</taxon>
        <taxon>Eurotiales</taxon>
        <taxon>Aspergillaceae</taxon>
        <taxon>Aspergillus</taxon>
        <taxon>Aspergillus subgen. Nidulantes</taxon>
    </lineage>
</organism>
<dbReference type="EMBL" id="JBFXLT010000006">
    <property type="protein sequence ID" value="KAL2820698.1"/>
    <property type="molecule type" value="Genomic_DNA"/>
</dbReference>
<dbReference type="Pfam" id="PF07690">
    <property type="entry name" value="MFS_1"/>
    <property type="match status" value="1"/>
</dbReference>
<proteinExistence type="predicted"/>
<dbReference type="PANTHER" id="PTHR23502">
    <property type="entry name" value="MAJOR FACILITATOR SUPERFAMILY"/>
    <property type="match status" value="1"/>
</dbReference>
<evidence type="ECO:0000256" key="4">
    <source>
        <dbReference type="ARBA" id="ARBA00023136"/>
    </source>
</evidence>
<feature type="region of interest" description="Disordered" evidence="5">
    <location>
        <begin position="186"/>
        <end position="229"/>
    </location>
</feature>
<keyword evidence="4 6" id="KW-0472">Membrane</keyword>
<gene>
    <name evidence="8" type="ORF">BJX63DRAFT_428017</name>
</gene>
<evidence type="ECO:0000256" key="5">
    <source>
        <dbReference type="SAM" id="MobiDB-lite"/>
    </source>
</evidence>
<name>A0ABR4HYY3_9EURO</name>
<evidence type="ECO:0000259" key="7">
    <source>
        <dbReference type="PROSITE" id="PS50850"/>
    </source>
</evidence>
<comment type="subcellular location">
    <subcellularLocation>
        <location evidence="1">Membrane</location>
        <topology evidence="1">Multi-pass membrane protein</topology>
    </subcellularLocation>
</comment>
<accession>A0ABR4HYY3</accession>
<dbReference type="InterPro" id="IPR036259">
    <property type="entry name" value="MFS_trans_sf"/>
</dbReference>
<protein>
    <recommendedName>
        <fullName evidence="7">Major facilitator superfamily (MFS) profile domain-containing protein</fullName>
    </recommendedName>
</protein>
<feature type="domain" description="Major facilitator superfamily (MFS) profile" evidence="7">
    <location>
        <begin position="1"/>
        <end position="240"/>
    </location>
</feature>
<reference evidence="8 9" key="1">
    <citation type="submission" date="2024-07" db="EMBL/GenBank/DDBJ databases">
        <title>Section-level genome sequencing and comparative genomics of Aspergillus sections Usti and Cavernicolus.</title>
        <authorList>
            <consortium name="Lawrence Berkeley National Laboratory"/>
            <person name="Nybo J.L."/>
            <person name="Vesth T.C."/>
            <person name="Theobald S."/>
            <person name="Frisvad J.C."/>
            <person name="Larsen T.O."/>
            <person name="Kjaerboelling I."/>
            <person name="Rothschild-Mancinelli K."/>
            <person name="Lyhne E.K."/>
            <person name="Kogle M.E."/>
            <person name="Barry K."/>
            <person name="Clum A."/>
            <person name="Na H."/>
            <person name="Ledsgaard L."/>
            <person name="Lin J."/>
            <person name="Lipzen A."/>
            <person name="Kuo A."/>
            <person name="Riley R."/>
            <person name="Mondo S."/>
            <person name="Labutti K."/>
            <person name="Haridas S."/>
            <person name="Pangalinan J."/>
            <person name="Salamov A.A."/>
            <person name="Simmons B.A."/>
            <person name="Magnuson J.K."/>
            <person name="Chen J."/>
            <person name="Drula E."/>
            <person name="Henrissat B."/>
            <person name="Wiebenga A."/>
            <person name="Lubbers R.J."/>
            <person name="Gomes A.C."/>
            <person name="Makela M.R."/>
            <person name="Stajich J."/>
            <person name="Grigoriev I.V."/>
            <person name="Mortensen U.H."/>
            <person name="De Vries R.P."/>
            <person name="Baker S.E."/>
            <person name="Andersen M.R."/>
        </authorList>
    </citation>
    <scope>NUCLEOTIDE SEQUENCE [LARGE SCALE GENOMIC DNA]</scope>
    <source>
        <strain evidence="8 9">CBS 588.65</strain>
    </source>
</reference>
<evidence type="ECO:0000256" key="3">
    <source>
        <dbReference type="ARBA" id="ARBA00022989"/>
    </source>
</evidence>
<dbReference type="PROSITE" id="PS50850">
    <property type="entry name" value="MFS"/>
    <property type="match status" value="1"/>
</dbReference>
<comment type="caution">
    <text evidence="8">The sequence shown here is derived from an EMBL/GenBank/DDBJ whole genome shotgun (WGS) entry which is preliminary data.</text>
</comment>
<dbReference type="InterPro" id="IPR020846">
    <property type="entry name" value="MFS_dom"/>
</dbReference>
<evidence type="ECO:0000313" key="8">
    <source>
        <dbReference type="EMBL" id="KAL2820698.1"/>
    </source>
</evidence>
<dbReference type="SUPFAM" id="SSF103473">
    <property type="entry name" value="MFS general substrate transporter"/>
    <property type="match status" value="1"/>
</dbReference>
<evidence type="ECO:0000256" key="6">
    <source>
        <dbReference type="SAM" id="Phobius"/>
    </source>
</evidence>
<dbReference type="Gene3D" id="1.20.1250.20">
    <property type="entry name" value="MFS general substrate transporter like domains"/>
    <property type="match status" value="1"/>
</dbReference>
<evidence type="ECO:0000313" key="9">
    <source>
        <dbReference type="Proteomes" id="UP001610334"/>
    </source>
</evidence>
<evidence type="ECO:0000256" key="2">
    <source>
        <dbReference type="ARBA" id="ARBA00022692"/>
    </source>
</evidence>
<keyword evidence="9" id="KW-1185">Reference proteome</keyword>
<keyword evidence="3 6" id="KW-1133">Transmembrane helix</keyword>
<dbReference type="PANTHER" id="PTHR23502:SF30">
    <property type="entry name" value="TRANSPORTER, PUTATIVE (AFU_ORTHOLOGUE AFUA_8G04702)-RELATED"/>
    <property type="match status" value="1"/>
</dbReference>
<feature type="transmembrane region" description="Helical" evidence="6">
    <location>
        <begin position="144"/>
        <end position="165"/>
    </location>
</feature>